<name>A0A371GEC2_MUCPR</name>
<keyword evidence="3" id="KW-1185">Reference proteome</keyword>
<dbReference type="Proteomes" id="UP000257109">
    <property type="component" value="Unassembled WGS sequence"/>
</dbReference>
<feature type="region of interest" description="Disordered" evidence="1">
    <location>
        <begin position="1"/>
        <end position="30"/>
    </location>
</feature>
<reference evidence="2" key="1">
    <citation type="submission" date="2018-05" db="EMBL/GenBank/DDBJ databases">
        <title>Draft genome of Mucuna pruriens seed.</title>
        <authorList>
            <person name="Nnadi N.E."/>
            <person name="Vos R."/>
            <person name="Hasami M.H."/>
            <person name="Devisetty U.K."/>
            <person name="Aguiy J.C."/>
        </authorList>
    </citation>
    <scope>NUCLEOTIDE SEQUENCE [LARGE SCALE GENOMIC DNA]</scope>
    <source>
        <strain evidence="2">JCA_2017</strain>
    </source>
</reference>
<dbReference type="AlphaFoldDB" id="A0A371GEC2"/>
<feature type="non-terminal residue" evidence="2">
    <location>
        <position position="1"/>
    </location>
</feature>
<dbReference type="EMBL" id="QJKJ01005812">
    <property type="protein sequence ID" value="RDX88907.1"/>
    <property type="molecule type" value="Genomic_DNA"/>
</dbReference>
<proteinExistence type="predicted"/>
<protein>
    <submittedName>
        <fullName evidence="2">Uncharacterized protein</fullName>
    </submittedName>
</protein>
<comment type="caution">
    <text evidence="2">The sequence shown here is derived from an EMBL/GenBank/DDBJ whole genome shotgun (WGS) entry which is preliminary data.</text>
</comment>
<organism evidence="2 3">
    <name type="scientific">Mucuna pruriens</name>
    <name type="common">Velvet bean</name>
    <name type="synonym">Dolichos pruriens</name>
    <dbReference type="NCBI Taxonomy" id="157652"/>
    <lineage>
        <taxon>Eukaryota</taxon>
        <taxon>Viridiplantae</taxon>
        <taxon>Streptophyta</taxon>
        <taxon>Embryophyta</taxon>
        <taxon>Tracheophyta</taxon>
        <taxon>Spermatophyta</taxon>
        <taxon>Magnoliopsida</taxon>
        <taxon>eudicotyledons</taxon>
        <taxon>Gunneridae</taxon>
        <taxon>Pentapetalae</taxon>
        <taxon>rosids</taxon>
        <taxon>fabids</taxon>
        <taxon>Fabales</taxon>
        <taxon>Fabaceae</taxon>
        <taxon>Papilionoideae</taxon>
        <taxon>50 kb inversion clade</taxon>
        <taxon>NPAAA clade</taxon>
        <taxon>indigoferoid/millettioid clade</taxon>
        <taxon>Phaseoleae</taxon>
        <taxon>Mucuna</taxon>
    </lineage>
</organism>
<sequence>MKKTKLIKTRSSDPSQGHYRHNIREHNDASFPEQTLEQRKGGASGEWVPIKGTIELETTFGDKSGVKTIPVLYTVVDAEASYNIIMGRPTLNRMGAVGVATVRADTGMARRCYEDTLRVRSTTTESTVNVLDLDIDPRHFHKEERPHPAEDLKEVYIGPLSTHVTKIGTTLSPSEEA</sequence>
<accession>A0A371GEC2</accession>
<evidence type="ECO:0000313" key="2">
    <source>
        <dbReference type="EMBL" id="RDX88907.1"/>
    </source>
</evidence>
<evidence type="ECO:0000256" key="1">
    <source>
        <dbReference type="SAM" id="MobiDB-lite"/>
    </source>
</evidence>
<gene>
    <name evidence="2" type="ORF">CR513_29450</name>
</gene>
<evidence type="ECO:0000313" key="3">
    <source>
        <dbReference type="Proteomes" id="UP000257109"/>
    </source>
</evidence>